<dbReference type="InterPro" id="IPR032675">
    <property type="entry name" value="LRR_dom_sf"/>
</dbReference>
<keyword evidence="10" id="KW-0539">Nucleus</keyword>
<evidence type="ECO:0000256" key="7">
    <source>
        <dbReference type="ARBA" id="ARBA00023015"/>
    </source>
</evidence>
<dbReference type="SMART" id="SM00369">
    <property type="entry name" value="LRR_TYP"/>
    <property type="match status" value="3"/>
</dbReference>
<sequence>MESPKFVEDKRSLKGNRMEDEDLEEEEEDEDESGEADRRRARAATRSTRKGGSCSGWGPPLLCQAENCSVDMTDAKRYHRRHKVCEFHAKASVAMVAGLRQRFCQQCSRFHELSEFDEAKRSCRRRLAGHNERRRPSLNSQSDDLRDLPPRDLNSKELRSSYHLQGLGHCGVNSKELKSGKYVGTDDQVNHIMKLMNIDARDKRMVVVIHGEAGIGKTTLAKLIYSQLSWDFDGCSFLADITETTQELGGLQLLQSKLISDVLKRELEDVTFISRGIDFLRDSFCSMRVLIVLDDVENAFHVEKLTGDGFDCFASGSRILVTTRNIAVLEESPQTRAYHASRLKKDQALQLIWQHVPGPRYYEIISVAHDIMAGLPLFIEVMGAVLNNTPEKRWSQSLKKPVFRQQNFRPILGEVYQILDYKKKQIFLDIACFITGIDSPIAWYLWYDFSPPRYSEFGAGFLTPLAKIGENNQIWMHSMLRQFGREIVSGENLTDPGGHSRIFNPEIALDTIKRKKGTEKVEALCLNFQWHTSEKLTAEDFESMPNLRFLQLDHADIAGDFANVFPNLRWLRWRGCPRHLQVTNFQLGNLTILDLSWSKVTKDWEGWDQIEMKNLRVLDLTGCADLLVTPKFSSCQNLAILILERCSQLIEIDRSIGDLKCLASLNLKFCTELSMLPVEVGQLTVLKELLMDETSVQEIPISIGYLKQLQTLSASNCFSLSQLSKTICHLTNISLLSLDGTGITALPDSIGELVRLEHLSLRDCYQIRKFPNSIGNIGRSLAKLDVSGTGVVRFPHSLKNLHNLKVLKMDSCFFKEFPPDIGELTNLEEIHACWCLSLEGGIPSEIGKLHNLRILRLRHSTISSIPAEIHQLSNLRTLDLLHCDMIKELPELPSSITVLYVDDELKSSHLP</sequence>
<dbReference type="InterPro" id="IPR003591">
    <property type="entry name" value="Leu-rich_rpt_typical-subtyp"/>
</dbReference>
<proteinExistence type="predicted"/>
<evidence type="ECO:0000313" key="14">
    <source>
        <dbReference type="EMBL" id="KAL3740148.1"/>
    </source>
</evidence>
<keyword evidence="5 11" id="KW-0863">Zinc-finger</keyword>
<dbReference type="PRINTS" id="PR00364">
    <property type="entry name" value="DISEASERSIST"/>
</dbReference>
<dbReference type="GO" id="GO:0051707">
    <property type="term" value="P:response to other organism"/>
    <property type="evidence" value="ECO:0007669"/>
    <property type="project" value="UniProtKB-ARBA"/>
</dbReference>
<dbReference type="Pfam" id="PF23598">
    <property type="entry name" value="LRR_14"/>
    <property type="match status" value="2"/>
</dbReference>
<name>A0ABD3KLC2_EUCGL</name>
<dbReference type="Pfam" id="PF03110">
    <property type="entry name" value="SBP"/>
    <property type="match status" value="1"/>
</dbReference>
<dbReference type="SUPFAM" id="SSF103612">
    <property type="entry name" value="SBT domain"/>
    <property type="match status" value="1"/>
</dbReference>
<dbReference type="PROSITE" id="PS51141">
    <property type="entry name" value="ZF_SBP"/>
    <property type="match status" value="1"/>
</dbReference>
<feature type="compositionally biased region" description="Basic residues" evidence="12">
    <location>
        <begin position="39"/>
        <end position="49"/>
    </location>
</feature>
<dbReference type="InterPro" id="IPR002182">
    <property type="entry name" value="NB-ARC"/>
</dbReference>
<dbReference type="GO" id="GO:0003677">
    <property type="term" value="F:DNA binding"/>
    <property type="evidence" value="ECO:0007669"/>
    <property type="project" value="UniProtKB-KW"/>
</dbReference>
<dbReference type="EMBL" id="JBJKBG010000005">
    <property type="protein sequence ID" value="KAL3740149.1"/>
    <property type="molecule type" value="Genomic_DNA"/>
</dbReference>
<keyword evidence="6" id="KW-0862">Zinc</keyword>
<reference evidence="14 15" key="1">
    <citation type="submission" date="2024-11" db="EMBL/GenBank/DDBJ databases">
        <title>Chromosome-level genome assembly of Eucalyptus globulus Labill. provides insights into its genome evolution.</title>
        <authorList>
            <person name="Li X."/>
        </authorList>
    </citation>
    <scope>NUCLEOTIDE SEQUENCE [LARGE SCALE GENOMIC DNA]</scope>
    <source>
        <strain evidence="14">CL2024</strain>
        <tissue evidence="14">Fresh tender leaves</tissue>
    </source>
</reference>
<dbReference type="GO" id="GO:0006952">
    <property type="term" value="P:defense response"/>
    <property type="evidence" value="ECO:0007669"/>
    <property type="project" value="UniProtKB-KW"/>
</dbReference>
<feature type="compositionally biased region" description="Acidic residues" evidence="12">
    <location>
        <begin position="19"/>
        <end position="34"/>
    </location>
</feature>
<evidence type="ECO:0000256" key="9">
    <source>
        <dbReference type="ARBA" id="ARBA00023163"/>
    </source>
</evidence>
<feature type="compositionally biased region" description="Basic and acidic residues" evidence="12">
    <location>
        <begin position="143"/>
        <end position="152"/>
    </location>
</feature>
<evidence type="ECO:0000256" key="12">
    <source>
        <dbReference type="SAM" id="MobiDB-lite"/>
    </source>
</evidence>
<dbReference type="EMBL" id="JBJKBG010000005">
    <property type="protein sequence ID" value="KAL3740147.1"/>
    <property type="molecule type" value="Genomic_DNA"/>
</dbReference>
<evidence type="ECO:0000256" key="11">
    <source>
        <dbReference type="PROSITE-ProRule" id="PRU00470"/>
    </source>
</evidence>
<evidence type="ECO:0000256" key="4">
    <source>
        <dbReference type="ARBA" id="ARBA00022737"/>
    </source>
</evidence>
<feature type="compositionally biased region" description="Basic and acidic residues" evidence="12">
    <location>
        <begin position="1"/>
        <end position="18"/>
    </location>
</feature>
<dbReference type="PANTHER" id="PTHR11017:SF570">
    <property type="entry name" value="DISEASE RESISTANCE PROTEIN (TIR-NBS CLASS)-RELATED"/>
    <property type="match status" value="1"/>
</dbReference>
<evidence type="ECO:0000256" key="2">
    <source>
        <dbReference type="ARBA" id="ARBA00022614"/>
    </source>
</evidence>
<dbReference type="InterPro" id="IPR044974">
    <property type="entry name" value="Disease_R_plants"/>
</dbReference>
<dbReference type="InterPro" id="IPR027417">
    <property type="entry name" value="P-loop_NTPase"/>
</dbReference>
<evidence type="ECO:0000256" key="8">
    <source>
        <dbReference type="ARBA" id="ARBA00023125"/>
    </source>
</evidence>
<comment type="subcellular location">
    <subcellularLocation>
        <location evidence="1">Nucleus</location>
    </subcellularLocation>
</comment>
<feature type="region of interest" description="Disordered" evidence="12">
    <location>
        <begin position="1"/>
        <end position="54"/>
    </location>
</feature>
<comment type="caution">
    <text evidence="14">The sequence shown here is derived from an EMBL/GenBank/DDBJ whole genome shotgun (WGS) entry which is preliminary data.</text>
</comment>
<keyword evidence="2" id="KW-0433">Leucine-rich repeat</keyword>
<dbReference type="Gene3D" id="3.80.10.10">
    <property type="entry name" value="Ribonuclease Inhibitor"/>
    <property type="match status" value="2"/>
</dbReference>
<dbReference type="Pfam" id="PF00931">
    <property type="entry name" value="NB-ARC"/>
    <property type="match status" value="1"/>
</dbReference>
<dbReference type="InterPro" id="IPR004333">
    <property type="entry name" value="SBP_dom"/>
</dbReference>
<dbReference type="Gene3D" id="3.40.50.300">
    <property type="entry name" value="P-loop containing nucleotide triphosphate hydrolases"/>
    <property type="match status" value="1"/>
</dbReference>
<protein>
    <recommendedName>
        <fullName evidence="13">SBP-type domain-containing protein</fullName>
    </recommendedName>
</protein>
<dbReference type="PANTHER" id="PTHR11017">
    <property type="entry name" value="LEUCINE-RICH REPEAT-CONTAINING PROTEIN"/>
    <property type="match status" value="1"/>
</dbReference>
<organism evidence="14 15">
    <name type="scientific">Eucalyptus globulus</name>
    <name type="common">Tasmanian blue gum</name>
    <dbReference type="NCBI Taxonomy" id="34317"/>
    <lineage>
        <taxon>Eukaryota</taxon>
        <taxon>Viridiplantae</taxon>
        <taxon>Streptophyta</taxon>
        <taxon>Embryophyta</taxon>
        <taxon>Tracheophyta</taxon>
        <taxon>Spermatophyta</taxon>
        <taxon>Magnoliopsida</taxon>
        <taxon>eudicotyledons</taxon>
        <taxon>Gunneridae</taxon>
        <taxon>Pentapetalae</taxon>
        <taxon>rosids</taxon>
        <taxon>malvids</taxon>
        <taxon>Myrtales</taxon>
        <taxon>Myrtaceae</taxon>
        <taxon>Myrtoideae</taxon>
        <taxon>Eucalypteae</taxon>
        <taxon>Eucalyptus</taxon>
    </lineage>
</organism>
<keyword evidence="15" id="KW-1185">Reference proteome</keyword>
<keyword evidence="3" id="KW-0479">Metal-binding</keyword>
<feature type="region of interest" description="Disordered" evidence="12">
    <location>
        <begin position="129"/>
        <end position="152"/>
    </location>
</feature>
<evidence type="ECO:0000256" key="10">
    <source>
        <dbReference type="ARBA" id="ARBA00023242"/>
    </source>
</evidence>
<dbReference type="SUPFAM" id="SSF52540">
    <property type="entry name" value="P-loop containing nucleoside triphosphate hydrolases"/>
    <property type="match status" value="1"/>
</dbReference>
<dbReference type="FunFam" id="4.10.1100.10:FF:000001">
    <property type="entry name" value="Squamosa promoter-binding-like protein 14"/>
    <property type="match status" value="1"/>
</dbReference>
<evidence type="ECO:0000313" key="15">
    <source>
        <dbReference type="Proteomes" id="UP001634007"/>
    </source>
</evidence>
<evidence type="ECO:0000256" key="1">
    <source>
        <dbReference type="ARBA" id="ARBA00004123"/>
    </source>
</evidence>
<keyword evidence="8" id="KW-0238">DNA-binding</keyword>
<evidence type="ECO:0000256" key="3">
    <source>
        <dbReference type="ARBA" id="ARBA00022723"/>
    </source>
</evidence>
<evidence type="ECO:0000256" key="6">
    <source>
        <dbReference type="ARBA" id="ARBA00022833"/>
    </source>
</evidence>
<evidence type="ECO:0000256" key="5">
    <source>
        <dbReference type="ARBA" id="ARBA00022771"/>
    </source>
</evidence>
<dbReference type="AlphaFoldDB" id="A0ABD3KLC2"/>
<dbReference type="Proteomes" id="UP001634007">
    <property type="component" value="Unassembled WGS sequence"/>
</dbReference>
<dbReference type="InterPro" id="IPR055414">
    <property type="entry name" value="LRR_R13L4/SHOC2-like"/>
</dbReference>
<dbReference type="InterPro" id="IPR036893">
    <property type="entry name" value="SBP_sf"/>
</dbReference>
<dbReference type="EMBL" id="JBJKBG010000005">
    <property type="protein sequence ID" value="KAL3740150.1"/>
    <property type="molecule type" value="Genomic_DNA"/>
</dbReference>
<dbReference type="Gene3D" id="4.10.1100.10">
    <property type="entry name" value="Transcription factor, SBP-box domain"/>
    <property type="match status" value="1"/>
</dbReference>
<keyword evidence="9" id="KW-0804">Transcription</keyword>
<evidence type="ECO:0000259" key="13">
    <source>
        <dbReference type="PROSITE" id="PS51141"/>
    </source>
</evidence>
<accession>A0ABD3KLC2</accession>
<dbReference type="SUPFAM" id="SSF52058">
    <property type="entry name" value="L domain-like"/>
    <property type="match status" value="1"/>
</dbReference>
<feature type="domain" description="SBP-type" evidence="13">
    <location>
        <begin position="60"/>
        <end position="137"/>
    </location>
</feature>
<keyword evidence="4" id="KW-0677">Repeat</keyword>
<keyword evidence="7" id="KW-0805">Transcription regulation</keyword>
<gene>
    <name evidence="14" type="ORF">ACJRO7_021431</name>
</gene>
<dbReference type="GO" id="GO:0008270">
    <property type="term" value="F:zinc ion binding"/>
    <property type="evidence" value="ECO:0007669"/>
    <property type="project" value="UniProtKB-KW"/>
</dbReference>
<dbReference type="GO" id="GO:0005634">
    <property type="term" value="C:nucleus"/>
    <property type="evidence" value="ECO:0007669"/>
    <property type="project" value="UniProtKB-SubCell"/>
</dbReference>
<dbReference type="EMBL" id="JBJKBG010000005">
    <property type="protein sequence ID" value="KAL3740148.1"/>
    <property type="molecule type" value="Genomic_DNA"/>
</dbReference>